<dbReference type="RefSeq" id="WP_034739984.1">
    <property type="nucleotide sequence ID" value="NZ_AWFG01000030.1"/>
</dbReference>
<reference evidence="1 2" key="1">
    <citation type="journal article" date="2014" name="Antonie Van Leeuwenhoek">
        <title>Hyphomonas beringensis sp. nov. and Hyphomonas chukchiensis sp. nov., isolated from surface seawater of the Bering Sea and Chukchi Sea.</title>
        <authorList>
            <person name="Li C."/>
            <person name="Lai Q."/>
            <person name="Li G."/>
            <person name="Dong C."/>
            <person name="Wang J."/>
            <person name="Liao Y."/>
            <person name="Shao Z."/>
        </authorList>
    </citation>
    <scope>NUCLEOTIDE SEQUENCE [LARGE SCALE GENOMIC DNA]</scope>
    <source>
        <strain evidence="1 2">BH-BN04-4</strain>
    </source>
</reference>
<keyword evidence="2" id="KW-1185">Reference proteome</keyword>
<dbReference type="Pfam" id="PF08843">
    <property type="entry name" value="AbiEii"/>
    <property type="match status" value="1"/>
</dbReference>
<dbReference type="AlphaFoldDB" id="A0A062UMS0"/>
<dbReference type="STRING" id="1280947.HY30_04430"/>
<sequence length="290" mass="32586">MSDPALELDVAGWVERVKADPVAYAQRQAIEVTLNAIAMTADLKQKLFLKGGVLMGLAYDSPRQTGDIDLTTAFEVGPDIDTKIVALMNAALPRAAIKLGYVDLILKVHSVARQPKNIFETASFPALKMKVAFAKRGTAQEKTLEEGKVPAKIDIDISFNEPLSQMQVMELTGGAELLAYSLPELMAEKFREMLQQKVRNRNRRQDVYDLNRLIEGNEFSEPVRAAILEAFMEKCLTREIEPDAHSLDDPEIRKRSETDWDTMELEIGALPDFEDCYECVSAFYRALPWD</sequence>
<protein>
    <recommendedName>
        <fullName evidence="3">Nucleotidyl transferase AbiEii/AbiGii toxin family protein</fullName>
    </recommendedName>
</protein>
<dbReference type="OrthoDB" id="9125135at2"/>
<accession>A0A062UMS0</accession>
<gene>
    <name evidence="1" type="ORF">HY30_04430</name>
</gene>
<proteinExistence type="predicted"/>
<organism evidence="1 2">
    <name type="scientific">Hyphomonas chukchiensis</name>
    <dbReference type="NCBI Taxonomy" id="1280947"/>
    <lineage>
        <taxon>Bacteria</taxon>
        <taxon>Pseudomonadati</taxon>
        <taxon>Pseudomonadota</taxon>
        <taxon>Alphaproteobacteria</taxon>
        <taxon>Hyphomonadales</taxon>
        <taxon>Hyphomonadaceae</taxon>
        <taxon>Hyphomonas</taxon>
    </lineage>
</organism>
<dbReference type="EMBL" id="AWFG01000030">
    <property type="protein sequence ID" value="KCZ57420.1"/>
    <property type="molecule type" value="Genomic_DNA"/>
</dbReference>
<comment type="caution">
    <text evidence="1">The sequence shown here is derived from an EMBL/GenBank/DDBJ whole genome shotgun (WGS) entry which is preliminary data.</text>
</comment>
<name>A0A062UMS0_9PROT</name>
<dbReference type="PATRIC" id="fig|1280947.3.peg.2074"/>
<evidence type="ECO:0000313" key="1">
    <source>
        <dbReference type="EMBL" id="KCZ57420.1"/>
    </source>
</evidence>
<dbReference type="InterPro" id="IPR014942">
    <property type="entry name" value="AbiEii"/>
</dbReference>
<evidence type="ECO:0000313" key="2">
    <source>
        <dbReference type="Proteomes" id="UP000027190"/>
    </source>
</evidence>
<dbReference type="eggNOG" id="ENOG502Z8K5">
    <property type="taxonomic scope" value="Bacteria"/>
</dbReference>
<evidence type="ECO:0008006" key="3">
    <source>
        <dbReference type="Google" id="ProtNLM"/>
    </source>
</evidence>
<dbReference type="Proteomes" id="UP000027190">
    <property type="component" value="Unassembled WGS sequence"/>
</dbReference>